<comment type="caution">
    <text evidence="1">The sequence shown here is derived from an EMBL/GenBank/DDBJ whole genome shotgun (WGS) entry which is preliminary data.</text>
</comment>
<reference evidence="1 2" key="1">
    <citation type="submission" date="2012-04" db="EMBL/GenBank/DDBJ databases">
        <title>Genome sequence of Helicobacter pylori NQ4044.</title>
        <authorList>
            <person name="Blanchard T.G."/>
            <person name="Czinn S.J."/>
            <person name="McCracken C."/>
            <person name="Abolude K."/>
            <person name="Maroo A."/>
            <person name="Santana-Cruz I."/>
            <person name="Tallon L.J."/>
            <person name="Ficke F.W.F."/>
        </authorList>
    </citation>
    <scope>NUCLEOTIDE SEQUENCE [LARGE SCALE GENOMIC DNA]</scope>
    <source>
        <strain evidence="1 2">NQ4044</strain>
    </source>
</reference>
<proteinExistence type="predicted"/>
<evidence type="ECO:0000313" key="2">
    <source>
        <dbReference type="Proteomes" id="UP000003026"/>
    </source>
</evidence>
<dbReference type="PATRIC" id="fig|992028.3.peg.104"/>
<protein>
    <submittedName>
        <fullName evidence="1">Uncharacterized protein</fullName>
    </submittedName>
</protein>
<sequence length="52" mass="5937">MQPFSPKTQGFACKSGVIFEFWGVCMRLLKIIARLARDAYSFKQGFDSFLKA</sequence>
<dbReference type="EMBL" id="AKNW01000001">
    <property type="protein sequence ID" value="EJB38677.1"/>
    <property type="molecule type" value="Genomic_DNA"/>
</dbReference>
<name>J0JKN7_HELPX</name>
<dbReference type="AlphaFoldDB" id="J0JKN7"/>
<accession>J0JKN7</accession>
<evidence type="ECO:0000313" key="1">
    <source>
        <dbReference type="EMBL" id="EJB38677.1"/>
    </source>
</evidence>
<gene>
    <name evidence="1" type="ORF">HPNQ4044_0108</name>
</gene>
<organism evidence="1 2">
    <name type="scientific">Helicobacter pylori NQ4044</name>
    <dbReference type="NCBI Taxonomy" id="992028"/>
    <lineage>
        <taxon>Bacteria</taxon>
        <taxon>Pseudomonadati</taxon>
        <taxon>Campylobacterota</taxon>
        <taxon>Epsilonproteobacteria</taxon>
        <taxon>Campylobacterales</taxon>
        <taxon>Helicobacteraceae</taxon>
        <taxon>Helicobacter</taxon>
    </lineage>
</organism>
<dbReference type="Proteomes" id="UP000003026">
    <property type="component" value="Unassembled WGS sequence"/>
</dbReference>